<dbReference type="InterPro" id="IPR028082">
    <property type="entry name" value="Peripla_BP_I"/>
</dbReference>
<evidence type="ECO:0000256" key="2">
    <source>
        <dbReference type="ARBA" id="ARBA00023125"/>
    </source>
</evidence>
<dbReference type="SUPFAM" id="SSF53822">
    <property type="entry name" value="Periplasmic binding protein-like I"/>
    <property type="match status" value="1"/>
</dbReference>
<organism evidence="5 6">
    <name type="scientific">Paenibacillus spongiae</name>
    <dbReference type="NCBI Taxonomy" id="2909671"/>
    <lineage>
        <taxon>Bacteria</taxon>
        <taxon>Bacillati</taxon>
        <taxon>Bacillota</taxon>
        <taxon>Bacilli</taxon>
        <taxon>Bacillales</taxon>
        <taxon>Paenibacillaceae</taxon>
        <taxon>Paenibacillus</taxon>
    </lineage>
</organism>
<dbReference type="CDD" id="cd01392">
    <property type="entry name" value="HTH_LacI"/>
    <property type="match status" value="1"/>
</dbReference>
<reference evidence="5" key="1">
    <citation type="submission" date="2022-01" db="EMBL/GenBank/DDBJ databases">
        <title>Paenibacillus spongiae sp. nov., isolated from marine sponge.</title>
        <authorList>
            <person name="Li Z."/>
            <person name="Zhang M."/>
        </authorList>
    </citation>
    <scope>NUCLEOTIDE SEQUENCE</scope>
    <source>
        <strain evidence="5">PHS-Z3</strain>
    </source>
</reference>
<dbReference type="RefSeq" id="WP_258388840.1">
    <property type="nucleotide sequence ID" value="NZ_CP091430.1"/>
</dbReference>
<dbReference type="SUPFAM" id="SSF47413">
    <property type="entry name" value="lambda repressor-like DNA-binding domains"/>
    <property type="match status" value="1"/>
</dbReference>
<protein>
    <submittedName>
        <fullName evidence="5">LacI family transcriptional regulator</fullName>
    </submittedName>
</protein>
<dbReference type="Gene3D" id="1.10.260.40">
    <property type="entry name" value="lambda repressor-like DNA-binding domains"/>
    <property type="match status" value="1"/>
</dbReference>
<keyword evidence="2" id="KW-0238">DNA-binding</keyword>
<dbReference type="PANTHER" id="PTHR30146">
    <property type="entry name" value="LACI-RELATED TRANSCRIPTIONAL REPRESSOR"/>
    <property type="match status" value="1"/>
</dbReference>
<accession>A0ABY5SJV3</accession>
<dbReference type="PANTHER" id="PTHR30146:SF154">
    <property type="entry name" value="TRANSCRIPTION REGULATOR, MEMBER OF GALR FAMILY"/>
    <property type="match status" value="1"/>
</dbReference>
<evidence type="ECO:0000313" key="5">
    <source>
        <dbReference type="EMBL" id="UVI32790.1"/>
    </source>
</evidence>
<evidence type="ECO:0000256" key="1">
    <source>
        <dbReference type="ARBA" id="ARBA00023015"/>
    </source>
</evidence>
<feature type="domain" description="HTH lacI-type" evidence="4">
    <location>
        <begin position="2"/>
        <end position="56"/>
    </location>
</feature>
<name>A0ABY5SJV3_9BACL</name>
<evidence type="ECO:0000259" key="4">
    <source>
        <dbReference type="PROSITE" id="PS50932"/>
    </source>
</evidence>
<proteinExistence type="predicted"/>
<dbReference type="EMBL" id="CP091430">
    <property type="protein sequence ID" value="UVI32790.1"/>
    <property type="molecule type" value="Genomic_DNA"/>
</dbReference>
<dbReference type="Proteomes" id="UP001057877">
    <property type="component" value="Chromosome"/>
</dbReference>
<dbReference type="InterPro" id="IPR010982">
    <property type="entry name" value="Lambda_DNA-bd_dom_sf"/>
</dbReference>
<dbReference type="Gene3D" id="3.40.50.2300">
    <property type="match status" value="2"/>
</dbReference>
<dbReference type="SMART" id="SM00354">
    <property type="entry name" value="HTH_LACI"/>
    <property type="match status" value="1"/>
</dbReference>
<dbReference type="InterPro" id="IPR000843">
    <property type="entry name" value="HTH_LacI"/>
</dbReference>
<sequence>MVTSLDVAKMANVSVSSVSRTFQGKGYISNDTKLKVLEAAHKLGYTPNLLARSLRNNRSKTIGLIISNIDNTFYSDIAKYIEMELRKLDYRLIVTYSDRSLEQERNCLELLSSSRVDGIILIPVKPQKSKSNLKYIDALIRQNIIILQAFHRQYEALDSVIIDDYNGSYLATNYLINNGHVNIISVQGEGNVIKLDGYTQAFTDNGLQVGKNNILTIPSHADAIDIISRTFVENRPTAVIANDNRITLDVLKVCKSLNLKIPDQISIIAHDDSAWLNQMGLSSIQKPKETIGRAICNNLLNRINAVTASTDPITLKMETSLIMRRSIKNLHFPKPDIS</sequence>
<dbReference type="Pfam" id="PF00356">
    <property type="entry name" value="LacI"/>
    <property type="match status" value="1"/>
</dbReference>
<dbReference type="Pfam" id="PF00532">
    <property type="entry name" value="Peripla_BP_1"/>
    <property type="match status" value="1"/>
</dbReference>
<keyword evidence="6" id="KW-1185">Reference proteome</keyword>
<dbReference type="CDD" id="cd06267">
    <property type="entry name" value="PBP1_LacI_sugar_binding-like"/>
    <property type="match status" value="1"/>
</dbReference>
<gene>
    <name evidence="5" type="ORF">L1F29_13575</name>
</gene>
<dbReference type="PROSITE" id="PS50932">
    <property type="entry name" value="HTH_LACI_2"/>
    <property type="match status" value="1"/>
</dbReference>
<keyword evidence="1" id="KW-0805">Transcription regulation</keyword>
<keyword evidence="3" id="KW-0804">Transcription</keyword>
<evidence type="ECO:0000256" key="3">
    <source>
        <dbReference type="ARBA" id="ARBA00023163"/>
    </source>
</evidence>
<dbReference type="InterPro" id="IPR001761">
    <property type="entry name" value="Peripla_BP/Lac1_sug-bd_dom"/>
</dbReference>
<evidence type="ECO:0000313" key="6">
    <source>
        <dbReference type="Proteomes" id="UP001057877"/>
    </source>
</evidence>